<accession>A0A5N7IZR5</accession>
<name>A0A5N7IZR5_9CLOT</name>
<dbReference type="PROSITE" id="PS50928">
    <property type="entry name" value="ABC_TM1"/>
    <property type="match status" value="2"/>
</dbReference>
<dbReference type="CDD" id="cd06261">
    <property type="entry name" value="TM_PBP2"/>
    <property type="match status" value="2"/>
</dbReference>
<feature type="domain" description="ABC transmembrane type-1" evidence="9">
    <location>
        <begin position="351"/>
        <end position="541"/>
    </location>
</feature>
<feature type="transmembrane region" description="Helical" evidence="8">
    <location>
        <begin position="101"/>
        <end position="125"/>
    </location>
</feature>
<sequence length="552" mass="60632">MKFIKNRKFDIWSSITLIVFLFYIITLVFPLFTLLIKSVINGNSGKFSLEYFMKFFGKQYYYGAFFNSLKVTISVTLLCVIIATPLAYIMTSFKIKGKTAIQILILVSSMQPPFIGAYSWILLLGRNGVITNGLKQTFNITAPNIYGFTGILLVLTLQLVPLIYMYVSGALKSIDNSLLEAAESMNCTGIKKMAKITIPLILPTILAGSLLVFMRALADFGTPMLIGEGYKTVPVLIFNEFISEVGGDDGFAAAISVIVIIFATIVFLVQKYISNKKSFTMNSLHPVRAKKIKGIKNILAHIYVYLFVLLALLPQITVIYTSFLNTSGLIFTKGFSLNSYRSAFSRVGDAISNTFIIALISISIIVILAILIAYVTVRRRNAITNLLDIVTMFPYIVPGSILGIALLVCFNKKPIMLSGTIAILVIAFVIRRLPYTLRSSAAIVHQISISVEEAAISLGASNLKTFFKITLPMMLPGVISGAILSWITIISELSTSIILYTARTKTMTIAIYTEVIRGNYGVAASLGTMLSVITIISLLIFFKVSGQSDVTI</sequence>
<keyword evidence="2 8" id="KW-0813">Transport</keyword>
<evidence type="ECO:0000313" key="11">
    <source>
        <dbReference type="Proteomes" id="UP000342249"/>
    </source>
</evidence>
<evidence type="ECO:0000256" key="4">
    <source>
        <dbReference type="ARBA" id="ARBA00022519"/>
    </source>
</evidence>
<evidence type="ECO:0000256" key="1">
    <source>
        <dbReference type="ARBA" id="ARBA00004429"/>
    </source>
</evidence>
<keyword evidence="7 8" id="KW-0472">Membrane</keyword>
<feature type="transmembrane region" description="Helical" evidence="8">
    <location>
        <begin position="389"/>
        <end position="408"/>
    </location>
</feature>
<feature type="transmembrane region" description="Helical" evidence="8">
    <location>
        <begin position="298"/>
        <end position="323"/>
    </location>
</feature>
<keyword evidence="4" id="KW-0997">Cell inner membrane</keyword>
<dbReference type="Pfam" id="PF00528">
    <property type="entry name" value="BPD_transp_1"/>
    <property type="match status" value="2"/>
</dbReference>
<keyword evidence="5 8" id="KW-0812">Transmembrane</keyword>
<feature type="transmembrane region" description="Helical" evidence="8">
    <location>
        <begin position="145"/>
        <end position="167"/>
    </location>
</feature>
<dbReference type="RefSeq" id="WP_152751667.1">
    <property type="nucleotide sequence ID" value="NZ_SPSE01000018.1"/>
</dbReference>
<evidence type="ECO:0000313" key="10">
    <source>
        <dbReference type="EMBL" id="MPQ61942.1"/>
    </source>
</evidence>
<dbReference type="GO" id="GO:0005886">
    <property type="term" value="C:plasma membrane"/>
    <property type="evidence" value="ECO:0007669"/>
    <property type="project" value="UniProtKB-SubCell"/>
</dbReference>
<feature type="transmembrane region" description="Helical" evidence="8">
    <location>
        <begin position="474"/>
        <end position="500"/>
    </location>
</feature>
<dbReference type="AlphaFoldDB" id="A0A5N7IZR5"/>
<comment type="similarity">
    <text evidence="8">Belongs to the binding-protein-dependent transport system permease family.</text>
</comment>
<feature type="transmembrane region" description="Helical" evidence="8">
    <location>
        <begin position="250"/>
        <end position="269"/>
    </location>
</feature>
<keyword evidence="6 8" id="KW-1133">Transmembrane helix</keyword>
<feature type="transmembrane region" description="Helical" evidence="8">
    <location>
        <begin position="60"/>
        <end position="89"/>
    </location>
</feature>
<protein>
    <submittedName>
        <fullName evidence="10">Iron ABC transporter permease</fullName>
    </submittedName>
</protein>
<feature type="transmembrane region" description="Helical" evidence="8">
    <location>
        <begin position="355"/>
        <end position="377"/>
    </location>
</feature>
<evidence type="ECO:0000259" key="9">
    <source>
        <dbReference type="PROSITE" id="PS50928"/>
    </source>
</evidence>
<feature type="transmembrane region" description="Helical" evidence="8">
    <location>
        <begin position="414"/>
        <end position="430"/>
    </location>
</feature>
<evidence type="ECO:0000256" key="3">
    <source>
        <dbReference type="ARBA" id="ARBA00022475"/>
    </source>
</evidence>
<evidence type="ECO:0000256" key="7">
    <source>
        <dbReference type="ARBA" id="ARBA00023136"/>
    </source>
</evidence>
<evidence type="ECO:0000256" key="2">
    <source>
        <dbReference type="ARBA" id="ARBA00022448"/>
    </source>
</evidence>
<dbReference type="Gene3D" id="1.10.3720.10">
    <property type="entry name" value="MetI-like"/>
    <property type="match status" value="2"/>
</dbReference>
<organism evidence="10 11">
    <name type="scientific">Clostridium estertheticum</name>
    <dbReference type="NCBI Taxonomy" id="238834"/>
    <lineage>
        <taxon>Bacteria</taxon>
        <taxon>Bacillati</taxon>
        <taxon>Bacillota</taxon>
        <taxon>Clostridia</taxon>
        <taxon>Eubacteriales</taxon>
        <taxon>Clostridiaceae</taxon>
        <taxon>Clostridium</taxon>
    </lineage>
</organism>
<comment type="subcellular location">
    <subcellularLocation>
        <location evidence="1">Cell inner membrane</location>
        <topology evidence="1">Multi-pass membrane protein</topology>
    </subcellularLocation>
    <subcellularLocation>
        <location evidence="8">Cell membrane</location>
        <topology evidence="8">Multi-pass membrane protein</topology>
    </subcellularLocation>
</comment>
<dbReference type="EMBL" id="SPSF01000016">
    <property type="protein sequence ID" value="MPQ61942.1"/>
    <property type="molecule type" value="Genomic_DNA"/>
</dbReference>
<dbReference type="PANTHER" id="PTHR43357:SF3">
    <property type="entry name" value="FE(3+)-TRANSPORT SYSTEM PERMEASE PROTEIN FBPB 2"/>
    <property type="match status" value="1"/>
</dbReference>
<feature type="transmembrane region" description="Helical" evidence="8">
    <location>
        <begin position="520"/>
        <end position="542"/>
    </location>
</feature>
<proteinExistence type="inferred from homology"/>
<feature type="transmembrane region" description="Helical" evidence="8">
    <location>
        <begin position="12"/>
        <end position="40"/>
    </location>
</feature>
<dbReference type="PANTHER" id="PTHR43357">
    <property type="entry name" value="INNER MEMBRANE ABC TRANSPORTER PERMEASE PROTEIN YDCV"/>
    <property type="match status" value="1"/>
</dbReference>
<dbReference type="GO" id="GO:0055085">
    <property type="term" value="P:transmembrane transport"/>
    <property type="evidence" value="ECO:0007669"/>
    <property type="project" value="InterPro"/>
</dbReference>
<comment type="caution">
    <text evidence="10">The sequence shown here is derived from an EMBL/GenBank/DDBJ whole genome shotgun (WGS) entry which is preliminary data.</text>
</comment>
<evidence type="ECO:0000256" key="6">
    <source>
        <dbReference type="ARBA" id="ARBA00022989"/>
    </source>
</evidence>
<dbReference type="InterPro" id="IPR035906">
    <property type="entry name" value="MetI-like_sf"/>
</dbReference>
<dbReference type="InterPro" id="IPR000515">
    <property type="entry name" value="MetI-like"/>
</dbReference>
<evidence type="ECO:0000256" key="8">
    <source>
        <dbReference type="RuleBase" id="RU363032"/>
    </source>
</evidence>
<reference evidence="10 11" key="1">
    <citation type="journal article" date="2019" name="Lett. Appl. Microbiol.">
        <title>A case of 'blown pack' spoilage of vacuum-packaged pork likely associated with Clostridium estertheticum in Canada.</title>
        <authorList>
            <person name="Zhang P."/>
            <person name="Ward P."/>
            <person name="McMullen L.M."/>
            <person name="Yang X."/>
        </authorList>
    </citation>
    <scope>NUCLEOTIDE SEQUENCE [LARGE SCALE GENOMIC DNA]</scope>
    <source>
        <strain evidence="10 11">MA19</strain>
    </source>
</reference>
<evidence type="ECO:0000256" key="5">
    <source>
        <dbReference type="ARBA" id="ARBA00022692"/>
    </source>
</evidence>
<keyword evidence="3" id="KW-1003">Cell membrane</keyword>
<feature type="domain" description="ABC transmembrane type-1" evidence="9">
    <location>
        <begin position="65"/>
        <end position="270"/>
    </location>
</feature>
<dbReference type="SUPFAM" id="SSF161098">
    <property type="entry name" value="MetI-like"/>
    <property type="match status" value="2"/>
</dbReference>
<feature type="transmembrane region" description="Helical" evidence="8">
    <location>
        <begin position="200"/>
        <end position="218"/>
    </location>
</feature>
<dbReference type="Proteomes" id="UP000342249">
    <property type="component" value="Unassembled WGS sequence"/>
</dbReference>
<gene>
    <name evidence="10" type="ORF">E4V82_07435</name>
</gene>